<comment type="caution">
    <text evidence="2">The sequence shown here is derived from an EMBL/GenBank/DDBJ whole genome shotgun (WGS) entry which is preliminary data.</text>
</comment>
<reference evidence="2 3" key="1">
    <citation type="submission" date="2023-12" db="EMBL/GenBank/DDBJ databases">
        <title>Micromonospora sp. nov., isolated from Atacama Desert.</title>
        <authorList>
            <person name="Carro L."/>
            <person name="Golinska P."/>
            <person name="Klenk H.-P."/>
            <person name="Goodfellow M."/>
        </authorList>
    </citation>
    <scope>NUCLEOTIDE SEQUENCE [LARGE SCALE GENOMIC DNA]</scope>
    <source>
        <strain evidence="2 3">4G53</strain>
    </source>
</reference>
<evidence type="ECO:0000313" key="2">
    <source>
        <dbReference type="EMBL" id="MDZ5488879.1"/>
    </source>
</evidence>
<name>A0ABU5J8N4_9ACTN</name>
<protein>
    <recommendedName>
        <fullName evidence="1">Swiss Army Knife 2H phosphoesterase domain-containing protein</fullName>
    </recommendedName>
</protein>
<gene>
    <name evidence="2" type="ORF">U2F25_05230</name>
</gene>
<sequence>MTHPVPASPAPTVTVDVRLANLADLDGLRYVGAAVPGSVVARYLEALRRQVGADRLAELTACKARRDGPATYHVTAVSPPDLRVDVTAAWARMVRRPGLASLHLYGIGSLRTDTAVTYYIIADSPAIQALRAETGLPPATLHVTLGFTPHDIYGRPKGSDTHLFGLS</sequence>
<dbReference type="Pfam" id="PF22547">
    <property type="entry name" value="2H-SAK"/>
    <property type="match status" value="1"/>
</dbReference>
<feature type="domain" description="Swiss Army Knife 2H phosphoesterase" evidence="1">
    <location>
        <begin position="55"/>
        <end position="153"/>
    </location>
</feature>
<evidence type="ECO:0000259" key="1">
    <source>
        <dbReference type="Pfam" id="PF22547"/>
    </source>
</evidence>
<keyword evidence="3" id="KW-1185">Reference proteome</keyword>
<dbReference type="Proteomes" id="UP001290101">
    <property type="component" value="Unassembled WGS sequence"/>
</dbReference>
<proteinExistence type="predicted"/>
<accession>A0ABU5J8N4</accession>
<evidence type="ECO:0000313" key="3">
    <source>
        <dbReference type="Proteomes" id="UP001290101"/>
    </source>
</evidence>
<dbReference type="InterPro" id="IPR054498">
    <property type="entry name" value="2H-SAK"/>
</dbReference>
<dbReference type="RefSeq" id="WP_322439349.1">
    <property type="nucleotide sequence ID" value="NZ_JAXOTQ010000005.1"/>
</dbReference>
<organism evidence="2 3">
    <name type="scientific">Micromonospora sicca</name>
    <dbReference type="NCBI Taxonomy" id="2202420"/>
    <lineage>
        <taxon>Bacteria</taxon>
        <taxon>Bacillati</taxon>
        <taxon>Actinomycetota</taxon>
        <taxon>Actinomycetes</taxon>
        <taxon>Micromonosporales</taxon>
        <taxon>Micromonosporaceae</taxon>
        <taxon>Micromonospora</taxon>
    </lineage>
</organism>
<dbReference type="EMBL" id="JAXOTQ010000005">
    <property type="protein sequence ID" value="MDZ5488879.1"/>
    <property type="molecule type" value="Genomic_DNA"/>
</dbReference>